<proteinExistence type="predicted"/>
<name>A0ABT9J837_9BACL</name>
<dbReference type="EMBL" id="JAVAMP010000026">
    <property type="protein sequence ID" value="MDP5277155.1"/>
    <property type="molecule type" value="Genomic_DNA"/>
</dbReference>
<accession>A0ABT9J837</accession>
<gene>
    <name evidence="1" type="ORF">Q5Y73_23955</name>
</gene>
<evidence type="ECO:0000313" key="1">
    <source>
        <dbReference type="EMBL" id="MDP5277155.1"/>
    </source>
</evidence>
<evidence type="ECO:0000313" key="2">
    <source>
        <dbReference type="Proteomes" id="UP001231941"/>
    </source>
</evidence>
<protein>
    <submittedName>
        <fullName evidence="1">Uncharacterized protein</fullName>
    </submittedName>
</protein>
<dbReference type="Proteomes" id="UP001231941">
    <property type="component" value="Unassembled WGS sequence"/>
</dbReference>
<keyword evidence="2" id="KW-1185">Reference proteome</keyword>
<sequence>MNEVTENKGASISDFCERSRISIGVNSVSAKDYTEEVQSIAEYLGEQGLTVFEAIKVLDLAKETIHHCTYVYKEYEG</sequence>
<comment type="caution">
    <text evidence="1">The sequence shown here is derived from an EMBL/GenBank/DDBJ whole genome shotgun (WGS) entry which is preliminary data.</text>
</comment>
<organism evidence="1 2">
    <name type="scientific">Chengkuizengella axinellae</name>
    <dbReference type="NCBI Taxonomy" id="3064388"/>
    <lineage>
        <taxon>Bacteria</taxon>
        <taxon>Bacillati</taxon>
        <taxon>Bacillota</taxon>
        <taxon>Bacilli</taxon>
        <taxon>Bacillales</taxon>
        <taxon>Paenibacillaceae</taxon>
        <taxon>Chengkuizengella</taxon>
    </lineage>
</organism>
<dbReference type="RefSeq" id="WP_305994456.1">
    <property type="nucleotide sequence ID" value="NZ_JAVAMP010000026.1"/>
</dbReference>
<reference evidence="1 2" key="1">
    <citation type="submission" date="2023-08" db="EMBL/GenBank/DDBJ databases">
        <authorList>
            <person name="Park J.-S."/>
        </authorList>
    </citation>
    <scope>NUCLEOTIDE SEQUENCE [LARGE SCALE GENOMIC DNA]</scope>
    <source>
        <strain evidence="1 2">2205SS18-9</strain>
    </source>
</reference>